<evidence type="ECO:0000256" key="1">
    <source>
        <dbReference type="SAM" id="Phobius"/>
    </source>
</evidence>
<evidence type="ECO:0000313" key="2">
    <source>
        <dbReference type="EMBL" id="MBX73688.1"/>
    </source>
</evidence>
<keyword evidence="1" id="KW-0812">Transmembrane</keyword>
<name>A0A2P2R396_RHIMU</name>
<protein>
    <submittedName>
        <fullName evidence="2">Uncharacterized protein</fullName>
    </submittedName>
</protein>
<accession>A0A2P2R396</accession>
<dbReference type="AlphaFoldDB" id="A0A2P2R396"/>
<reference evidence="2" key="1">
    <citation type="submission" date="2018-02" db="EMBL/GenBank/DDBJ databases">
        <title>Rhizophora mucronata_Transcriptome.</title>
        <authorList>
            <person name="Meera S.P."/>
            <person name="Sreeshan A."/>
            <person name="Augustine A."/>
        </authorList>
    </citation>
    <scope>NUCLEOTIDE SEQUENCE</scope>
    <source>
        <tissue evidence="2">Leaf</tissue>
    </source>
</reference>
<keyword evidence="1" id="KW-1133">Transmembrane helix</keyword>
<keyword evidence="1" id="KW-0472">Membrane</keyword>
<proteinExistence type="predicted"/>
<organism evidence="2">
    <name type="scientific">Rhizophora mucronata</name>
    <name type="common">Asiatic mangrove</name>
    <dbReference type="NCBI Taxonomy" id="61149"/>
    <lineage>
        <taxon>Eukaryota</taxon>
        <taxon>Viridiplantae</taxon>
        <taxon>Streptophyta</taxon>
        <taxon>Embryophyta</taxon>
        <taxon>Tracheophyta</taxon>
        <taxon>Spermatophyta</taxon>
        <taxon>Magnoliopsida</taxon>
        <taxon>eudicotyledons</taxon>
        <taxon>Gunneridae</taxon>
        <taxon>Pentapetalae</taxon>
        <taxon>rosids</taxon>
        <taxon>fabids</taxon>
        <taxon>Malpighiales</taxon>
        <taxon>Rhizophoraceae</taxon>
        <taxon>Rhizophora</taxon>
    </lineage>
</organism>
<sequence>MSNINILSILYWLLMNWFPPCFFMILSAT</sequence>
<feature type="transmembrane region" description="Helical" evidence="1">
    <location>
        <begin position="6"/>
        <end position="26"/>
    </location>
</feature>
<dbReference type="EMBL" id="GGEC01093204">
    <property type="protein sequence ID" value="MBX73688.1"/>
    <property type="molecule type" value="Transcribed_RNA"/>
</dbReference>